<dbReference type="Gene3D" id="3.40.630.30">
    <property type="match status" value="1"/>
</dbReference>
<dbReference type="CDD" id="cd04301">
    <property type="entry name" value="NAT_SF"/>
    <property type="match status" value="1"/>
</dbReference>
<sequence>MVTIRKANKEDTKMLVDFFSRMYRLNSEFDPLLMVPEDLEDRVNKVVEKSLEDPNEILVVAEDQGKIVGAARVIIYDRIFYNPDKEAVIEEFYVHPSYRRQGVGKEIVSFIETELEKRGIQLIAANFPARNLIAVSFYKKMGFREIYCRFIKKVY</sequence>
<keyword evidence="2" id="KW-0012">Acyltransferase</keyword>
<name>A0AAQ4CVV0_9CREN</name>
<dbReference type="GeneID" id="68867672"/>
<dbReference type="EMBL" id="AP025226">
    <property type="protein sequence ID" value="BDB99931.1"/>
    <property type="molecule type" value="Genomic_DNA"/>
</dbReference>
<dbReference type="GO" id="GO:0016747">
    <property type="term" value="F:acyltransferase activity, transferring groups other than amino-acyl groups"/>
    <property type="evidence" value="ECO:0007669"/>
    <property type="project" value="InterPro"/>
</dbReference>
<keyword evidence="5" id="KW-1185">Reference proteome</keyword>
<reference evidence="4 5" key="1">
    <citation type="journal article" date="2022" name="Microbiol. Resour. Announc.">
        <title>Complete Genome Sequence of the Hyperthermophilic and Acidophilic Archaeon Saccharolobus caldissimus Strain HS-3T.</title>
        <authorList>
            <person name="Sakai H.D."/>
            <person name="Kurosawa N."/>
        </authorList>
    </citation>
    <scope>NUCLEOTIDE SEQUENCE [LARGE SCALE GENOMIC DNA]</scope>
    <source>
        <strain evidence="4 5">JCM32116</strain>
    </source>
</reference>
<evidence type="ECO:0000259" key="3">
    <source>
        <dbReference type="PROSITE" id="PS51186"/>
    </source>
</evidence>
<dbReference type="KEGG" id="scas:SACC_29480"/>
<feature type="domain" description="N-acetyltransferase" evidence="3">
    <location>
        <begin position="2"/>
        <end position="155"/>
    </location>
</feature>
<dbReference type="InterPro" id="IPR016181">
    <property type="entry name" value="Acyl_CoA_acyltransferase"/>
</dbReference>
<dbReference type="InterPro" id="IPR000182">
    <property type="entry name" value="GNAT_dom"/>
</dbReference>
<dbReference type="PANTHER" id="PTHR43877">
    <property type="entry name" value="AMINOALKYLPHOSPHONATE N-ACETYLTRANSFERASE-RELATED-RELATED"/>
    <property type="match status" value="1"/>
</dbReference>
<dbReference type="SUPFAM" id="SSF55729">
    <property type="entry name" value="Acyl-CoA N-acyltransferases (Nat)"/>
    <property type="match status" value="1"/>
</dbReference>
<gene>
    <name evidence="4" type="ORF">SACC_29480</name>
</gene>
<dbReference type="Proteomes" id="UP001319921">
    <property type="component" value="Chromosome"/>
</dbReference>
<evidence type="ECO:0000313" key="4">
    <source>
        <dbReference type="EMBL" id="BDB99931.1"/>
    </source>
</evidence>
<keyword evidence="1" id="KW-0808">Transferase</keyword>
<dbReference type="Pfam" id="PF00583">
    <property type="entry name" value="Acetyltransf_1"/>
    <property type="match status" value="1"/>
</dbReference>
<dbReference type="InterPro" id="IPR050832">
    <property type="entry name" value="Bact_Acetyltransf"/>
</dbReference>
<accession>A0AAQ4CVV0</accession>
<dbReference type="PROSITE" id="PS51186">
    <property type="entry name" value="GNAT"/>
    <property type="match status" value="1"/>
</dbReference>
<protein>
    <submittedName>
        <fullName evidence="4">N-acetyltransferase</fullName>
    </submittedName>
</protein>
<organism evidence="4 5">
    <name type="scientific">Saccharolobus caldissimus</name>
    <dbReference type="NCBI Taxonomy" id="1702097"/>
    <lineage>
        <taxon>Archaea</taxon>
        <taxon>Thermoproteota</taxon>
        <taxon>Thermoprotei</taxon>
        <taxon>Sulfolobales</taxon>
        <taxon>Sulfolobaceae</taxon>
        <taxon>Saccharolobus</taxon>
    </lineage>
</organism>
<proteinExistence type="predicted"/>
<evidence type="ECO:0000256" key="2">
    <source>
        <dbReference type="ARBA" id="ARBA00023315"/>
    </source>
</evidence>
<evidence type="ECO:0000256" key="1">
    <source>
        <dbReference type="ARBA" id="ARBA00022679"/>
    </source>
</evidence>
<evidence type="ECO:0000313" key="5">
    <source>
        <dbReference type="Proteomes" id="UP001319921"/>
    </source>
</evidence>
<dbReference type="AlphaFoldDB" id="A0AAQ4CVV0"/>
<dbReference type="RefSeq" id="WP_229570492.1">
    <property type="nucleotide sequence ID" value="NZ_AP025226.1"/>
</dbReference>